<name>A0AAW2JYN0_SESRA</name>
<evidence type="ECO:0000259" key="11">
    <source>
        <dbReference type="PROSITE" id="PS50157"/>
    </source>
</evidence>
<keyword evidence="5" id="KW-0862">Zinc</keyword>
<keyword evidence="4 9" id="KW-0863">Zinc-finger</keyword>
<evidence type="ECO:0000313" key="12">
    <source>
        <dbReference type="EMBL" id="KAL0298808.1"/>
    </source>
</evidence>
<feature type="domain" description="C2H2-type" evidence="11">
    <location>
        <begin position="143"/>
        <end position="170"/>
    </location>
</feature>
<dbReference type="Gene3D" id="3.30.160.60">
    <property type="entry name" value="Classic Zinc Finger"/>
    <property type="match status" value="1"/>
</dbReference>
<feature type="region of interest" description="Disordered" evidence="10">
    <location>
        <begin position="99"/>
        <end position="133"/>
    </location>
</feature>
<dbReference type="Pfam" id="PF13912">
    <property type="entry name" value="zf-C2H2_6"/>
    <property type="match status" value="2"/>
</dbReference>
<dbReference type="PANTHER" id="PTHR26374">
    <property type="entry name" value="ZINC FINGER PROTEIN ZAT5"/>
    <property type="match status" value="1"/>
</dbReference>
<keyword evidence="3" id="KW-0677">Repeat</keyword>
<comment type="subcellular location">
    <subcellularLocation>
        <location evidence="1">Nucleus</location>
    </subcellularLocation>
</comment>
<evidence type="ECO:0000256" key="8">
    <source>
        <dbReference type="ARBA" id="ARBA00023242"/>
    </source>
</evidence>
<reference evidence="12" key="2">
    <citation type="journal article" date="2024" name="Plant">
        <title>Genomic evolution and insights into agronomic trait innovations of Sesamum species.</title>
        <authorList>
            <person name="Miao H."/>
            <person name="Wang L."/>
            <person name="Qu L."/>
            <person name="Liu H."/>
            <person name="Sun Y."/>
            <person name="Le M."/>
            <person name="Wang Q."/>
            <person name="Wei S."/>
            <person name="Zheng Y."/>
            <person name="Lin W."/>
            <person name="Duan Y."/>
            <person name="Cao H."/>
            <person name="Xiong S."/>
            <person name="Wang X."/>
            <person name="Wei L."/>
            <person name="Li C."/>
            <person name="Ma Q."/>
            <person name="Ju M."/>
            <person name="Zhao R."/>
            <person name="Li G."/>
            <person name="Mu C."/>
            <person name="Tian Q."/>
            <person name="Mei H."/>
            <person name="Zhang T."/>
            <person name="Gao T."/>
            <person name="Zhang H."/>
        </authorList>
    </citation>
    <scope>NUCLEOTIDE SEQUENCE</scope>
    <source>
        <strain evidence="12">G02</strain>
    </source>
</reference>
<comment type="caution">
    <text evidence="12">The sequence shown here is derived from an EMBL/GenBank/DDBJ whole genome shotgun (WGS) entry which is preliminary data.</text>
</comment>
<evidence type="ECO:0000256" key="4">
    <source>
        <dbReference type="ARBA" id="ARBA00022771"/>
    </source>
</evidence>
<proteinExistence type="predicted"/>
<evidence type="ECO:0000256" key="9">
    <source>
        <dbReference type="PROSITE-ProRule" id="PRU00042"/>
    </source>
</evidence>
<accession>A0AAW2JYN0</accession>
<dbReference type="SUPFAM" id="SSF57667">
    <property type="entry name" value="beta-beta-alpha zinc fingers"/>
    <property type="match status" value="1"/>
</dbReference>
<feature type="compositionally biased region" description="Basic residues" evidence="10">
    <location>
        <begin position="23"/>
        <end position="33"/>
    </location>
</feature>
<keyword evidence="6" id="KW-0805">Transcription regulation</keyword>
<feature type="region of interest" description="Disordered" evidence="10">
    <location>
        <begin position="159"/>
        <end position="191"/>
    </location>
</feature>
<dbReference type="SMART" id="SM00355">
    <property type="entry name" value="ZnF_C2H2"/>
    <property type="match status" value="2"/>
</dbReference>
<feature type="domain" description="C2H2-type" evidence="11">
    <location>
        <begin position="226"/>
        <end position="248"/>
    </location>
</feature>
<gene>
    <name evidence="12" type="ORF">Sradi_6540600</name>
</gene>
<dbReference type="EMBL" id="JACGWJ010000031">
    <property type="protein sequence ID" value="KAL0298808.1"/>
    <property type="molecule type" value="Genomic_DNA"/>
</dbReference>
<dbReference type="GO" id="GO:0008270">
    <property type="term" value="F:zinc ion binding"/>
    <property type="evidence" value="ECO:0007669"/>
    <property type="project" value="UniProtKB-KW"/>
</dbReference>
<evidence type="ECO:0000256" key="6">
    <source>
        <dbReference type="ARBA" id="ARBA00023015"/>
    </source>
</evidence>
<evidence type="ECO:0000256" key="10">
    <source>
        <dbReference type="SAM" id="MobiDB-lite"/>
    </source>
</evidence>
<dbReference type="AlphaFoldDB" id="A0AAW2JYN0"/>
<protein>
    <submittedName>
        <fullName evidence="12">Zinc finger protein ZAT5</fullName>
    </submittedName>
</protein>
<reference evidence="12" key="1">
    <citation type="submission" date="2020-06" db="EMBL/GenBank/DDBJ databases">
        <authorList>
            <person name="Li T."/>
            <person name="Hu X."/>
            <person name="Zhang T."/>
            <person name="Song X."/>
            <person name="Zhang H."/>
            <person name="Dai N."/>
            <person name="Sheng W."/>
            <person name="Hou X."/>
            <person name="Wei L."/>
        </authorList>
    </citation>
    <scope>NUCLEOTIDE SEQUENCE</scope>
    <source>
        <strain evidence="12">G02</strain>
        <tissue evidence="12">Leaf</tissue>
    </source>
</reference>
<dbReference type="InterPro" id="IPR036236">
    <property type="entry name" value="Znf_C2H2_sf"/>
</dbReference>
<dbReference type="InterPro" id="IPR013087">
    <property type="entry name" value="Znf_C2H2_type"/>
</dbReference>
<dbReference type="PROSITE" id="PS50157">
    <property type="entry name" value="ZINC_FINGER_C2H2_2"/>
    <property type="match status" value="2"/>
</dbReference>
<evidence type="ECO:0000256" key="2">
    <source>
        <dbReference type="ARBA" id="ARBA00022723"/>
    </source>
</evidence>
<dbReference type="PROSITE" id="PS00028">
    <property type="entry name" value="ZINC_FINGER_C2H2_1"/>
    <property type="match status" value="2"/>
</dbReference>
<feature type="region of interest" description="Disordered" evidence="10">
    <location>
        <begin position="269"/>
        <end position="321"/>
    </location>
</feature>
<keyword evidence="7" id="KW-0804">Transcription</keyword>
<sequence length="331" mass="36038">MEAVEDMAAPPGRNNKDLSPIAKGKRTKRHRPHSPIPFTITPLTGDHNAPTAVADEQQLLRRSPTFSAISSEESTTTEEVDTARCLILLSRGYFLAHPSNNYHDENQPKQNNSTRRYAEAATDSAAPAYGGPPKAAGGSACIYTCKTCNRSFPSFQALGGHRASHKKPKNEKRTSTAFSDEEDFLSPTMSSSKNRIPYHSLSLQLNNISSTTFSAVPKSLASPRIHECSYCGAEFTSGQALGGHMRKHRAGPIIRSSNVPPDAYIEELEPEQSKKPRTGLSLDLNLPAPEDENQKLGLGLKQQKSPEEKKETGTGLGLTTNTAPQLIDCHY</sequence>
<dbReference type="PANTHER" id="PTHR26374:SF456">
    <property type="entry name" value="ZINC FINGER PROTEIN ZAT5-LIKE"/>
    <property type="match status" value="1"/>
</dbReference>
<evidence type="ECO:0000256" key="7">
    <source>
        <dbReference type="ARBA" id="ARBA00023163"/>
    </source>
</evidence>
<evidence type="ECO:0000256" key="5">
    <source>
        <dbReference type="ARBA" id="ARBA00022833"/>
    </source>
</evidence>
<feature type="region of interest" description="Disordered" evidence="10">
    <location>
        <begin position="1"/>
        <end position="48"/>
    </location>
</feature>
<organism evidence="12">
    <name type="scientific">Sesamum radiatum</name>
    <name type="common">Black benniseed</name>
    <dbReference type="NCBI Taxonomy" id="300843"/>
    <lineage>
        <taxon>Eukaryota</taxon>
        <taxon>Viridiplantae</taxon>
        <taxon>Streptophyta</taxon>
        <taxon>Embryophyta</taxon>
        <taxon>Tracheophyta</taxon>
        <taxon>Spermatophyta</taxon>
        <taxon>Magnoliopsida</taxon>
        <taxon>eudicotyledons</taxon>
        <taxon>Gunneridae</taxon>
        <taxon>Pentapetalae</taxon>
        <taxon>asterids</taxon>
        <taxon>lamiids</taxon>
        <taxon>Lamiales</taxon>
        <taxon>Pedaliaceae</taxon>
        <taxon>Sesamum</taxon>
    </lineage>
</organism>
<keyword evidence="8" id="KW-0539">Nucleus</keyword>
<keyword evidence="2" id="KW-0479">Metal-binding</keyword>
<dbReference type="GO" id="GO:0005634">
    <property type="term" value="C:nucleus"/>
    <property type="evidence" value="ECO:0007669"/>
    <property type="project" value="UniProtKB-SubCell"/>
</dbReference>
<evidence type="ECO:0000256" key="3">
    <source>
        <dbReference type="ARBA" id="ARBA00022737"/>
    </source>
</evidence>
<evidence type="ECO:0000256" key="1">
    <source>
        <dbReference type="ARBA" id="ARBA00004123"/>
    </source>
</evidence>